<feature type="signal peptide" evidence="1">
    <location>
        <begin position="1"/>
        <end position="36"/>
    </location>
</feature>
<feature type="chain" id="PRO_5047229433" evidence="1">
    <location>
        <begin position="37"/>
        <end position="53"/>
    </location>
</feature>
<organism evidence="2 3">
    <name type="scientific">Sphingomonas vulcanisoli</name>
    <dbReference type="NCBI Taxonomy" id="1658060"/>
    <lineage>
        <taxon>Bacteria</taxon>
        <taxon>Pseudomonadati</taxon>
        <taxon>Pseudomonadota</taxon>
        <taxon>Alphaproteobacteria</taxon>
        <taxon>Sphingomonadales</taxon>
        <taxon>Sphingomonadaceae</taxon>
        <taxon>Sphingomonas</taxon>
    </lineage>
</organism>
<name>A0ABX0TSH1_9SPHN</name>
<protein>
    <submittedName>
        <fullName evidence="2">Uncharacterized protein</fullName>
    </submittedName>
</protein>
<keyword evidence="3" id="KW-1185">Reference proteome</keyword>
<evidence type="ECO:0000313" key="3">
    <source>
        <dbReference type="Proteomes" id="UP000727456"/>
    </source>
</evidence>
<gene>
    <name evidence="2" type="ORF">FHS31_001071</name>
</gene>
<keyword evidence="1" id="KW-0732">Signal</keyword>
<evidence type="ECO:0000313" key="2">
    <source>
        <dbReference type="EMBL" id="NIJ07475.1"/>
    </source>
</evidence>
<accession>A0ABX0TSH1</accession>
<evidence type="ECO:0000256" key="1">
    <source>
        <dbReference type="SAM" id="SignalP"/>
    </source>
</evidence>
<comment type="caution">
    <text evidence="2">The sequence shown here is derived from an EMBL/GenBank/DDBJ whole genome shotgun (WGS) entry which is preliminary data.</text>
</comment>
<proteinExistence type="predicted"/>
<dbReference type="PROSITE" id="PS51257">
    <property type="entry name" value="PROKAR_LIPOPROTEIN"/>
    <property type="match status" value="1"/>
</dbReference>
<reference evidence="2 3" key="1">
    <citation type="submission" date="2020-03" db="EMBL/GenBank/DDBJ databases">
        <title>Genomic Encyclopedia of Type Strains, Phase III (KMG-III): the genomes of soil and plant-associated and newly described type strains.</title>
        <authorList>
            <person name="Whitman W."/>
        </authorList>
    </citation>
    <scope>NUCLEOTIDE SEQUENCE [LARGE SCALE GENOMIC DNA]</scope>
    <source>
        <strain evidence="2 3">CECT 8804</strain>
    </source>
</reference>
<dbReference type="EMBL" id="JAAOZC010000002">
    <property type="protein sequence ID" value="NIJ07475.1"/>
    <property type="molecule type" value="Genomic_DNA"/>
</dbReference>
<dbReference type="RefSeq" id="WP_167072335.1">
    <property type="nucleotide sequence ID" value="NZ_JAAOZC010000002.1"/>
</dbReference>
<sequence>MFTFDKKDFQRFAVSTVGAVILSAACVIAAVGPVHAADVSQAGNAATMRVAAK</sequence>
<dbReference type="Proteomes" id="UP000727456">
    <property type="component" value="Unassembled WGS sequence"/>
</dbReference>